<dbReference type="AlphaFoldDB" id="A0A139ACQ6"/>
<feature type="active site" evidence="5 6">
    <location>
        <position position="224"/>
    </location>
</feature>
<dbReference type="PROSITE" id="PS00687">
    <property type="entry name" value="ALDEHYDE_DEHYDR_GLU"/>
    <property type="match status" value="1"/>
</dbReference>
<keyword evidence="2 4" id="KW-0560">Oxidoreductase</keyword>
<dbReference type="Pfam" id="PF00171">
    <property type="entry name" value="Aldedh"/>
    <property type="match status" value="1"/>
</dbReference>
<dbReference type="GO" id="GO:0004029">
    <property type="term" value="F:aldehyde dehydrogenase (NAD+) activity"/>
    <property type="evidence" value="ECO:0007669"/>
    <property type="project" value="TreeGrafter"/>
</dbReference>
<dbReference type="FunFam" id="3.40.605.10:FF:000004">
    <property type="entry name" value="Aldehyde dehydrogenase"/>
    <property type="match status" value="1"/>
</dbReference>
<feature type="active site" evidence="5">
    <location>
        <position position="261"/>
    </location>
</feature>
<dbReference type="InterPro" id="IPR015590">
    <property type="entry name" value="Aldehyde_DH_dom"/>
</dbReference>
<evidence type="ECO:0000256" key="5">
    <source>
        <dbReference type="PIRSR" id="PIRSR036492-1"/>
    </source>
</evidence>
<reference evidence="10 11" key="1">
    <citation type="journal article" date="2015" name="Genome Biol. Evol.">
        <title>Phylogenomic analyses indicate that early fungi evolved digesting cell walls of algal ancestors of land plants.</title>
        <authorList>
            <person name="Chang Y."/>
            <person name="Wang S."/>
            <person name="Sekimoto S."/>
            <person name="Aerts A.L."/>
            <person name="Choi C."/>
            <person name="Clum A."/>
            <person name="LaButti K.M."/>
            <person name="Lindquist E.A."/>
            <person name="Yee Ngan C."/>
            <person name="Ohm R.A."/>
            <person name="Salamov A.A."/>
            <person name="Grigoriev I.V."/>
            <person name="Spatafora J.W."/>
            <person name="Berbee M.L."/>
        </authorList>
    </citation>
    <scope>NUCLEOTIDE SEQUENCE [LARGE SCALE GENOMIC DNA]</scope>
    <source>
        <strain evidence="10 11">JEL478</strain>
    </source>
</reference>
<evidence type="ECO:0000256" key="6">
    <source>
        <dbReference type="PROSITE-ProRule" id="PRU10007"/>
    </source>
</evidence>
<dbReference type="STRING" id="1344416.A0A139ACQ6"/>
<organism evidence="10 11">
    <name type="scientific">Gonapodya prolifera (strain JEL478)</name>
    <name type="common">Monoblepharis prolifera</name>
    <dbReference type="NCBI Taxonomy" id="1344416"/>
    <lineage>
        <taxon>Eukaryota</taxon>
        <taxon>Fungi</taxon>
        <taxon>Fungi incertae sedis</taxon>
        <taxon>Chytridiomycota</taxon>
        <taxon>Chytridiomycota incertae sedis</taxon>
        <taxon>Monoblepharidomycetes</taxon>
        <taxon>Monoblepharidales</taxon>
        <taxon>Gonapodyaceae</taxon>
        <taxon>Gonapodya</taxon>
    </lineage>
</organism>
<dbReference type="OrthoDB" id="440325at2759"/>
<evidence type="ECO:0000313" key="11">
    <source>
        <dbReference type="Proteomes" id="UP000070544"/>
    </source>
</evidence>
<evidence type="ECO:0000259" key="9">
    <source>
        <dbReference type="Pfam" id="PF00171"/>
    </source>
</evidence>
<name>A0A139ACQ6_GONPJ</name>
<dbReference type="GO" id="GO:0006081">
    <property type="term" value="P:aldehyde metabolic process"/>
    <property type="evidence" value="ECO:0007669"/>
    <property type="project" value="InterPro"/>
</dbReference>
<dbReference type="EMBL" id="KQ965768">
    <property type="protein sequence ID" value="KXS14550.1"/>
    <property type="molecule type" value="Genomic_DNA"/>
</dbReference>
<evidence type="ECO:0000256" key="2">
    <source>
        <dbReference type="ARBA" id="ARBA00023002"/>
    </source>
</evidence>
<gene>
    <name evidence="10" type="ORF">M427DRAFT_57463</name>
</gene>
<evidence type="ECO:0000313" key="10">
    <source>
        <dbReference type="EMBL" id="KXS14550.1"/>
    </source>
</evidence>
<evidence type="ECO:0000256" key="8">
    <source>
        <dbReference type="SAM" id="Phobius"/>
    </source>
</evidence>
<dbReference type="InterPro" id="IPR016163">
    <property type="entry name" value="Ald_DH_C"/>
</dbReference>
<keyword evidence="11" id="KW-1185">Reference proteome</keyword>
<proteinExistence type="inferred from homology"/>
<dbReference type="InterPro" id="IPR016162">
    <property type="entry name" value="Ald_DH_N"/>
</dbReference>
<dbReference type="InterPro" id="IPR016161">
    <property type="entry name" value="Ald_DH/histidinol_DH"/>
</dbReference>
<dbReference type="OMA" id="PLVAYWF"/>
<protein>
    <recommendedName>
        <fullName evidence="4">Aldehyde dehydrogenase</fullName>
    </recommendedName>
</protein>
<feature type="domain" description="Aldehyde dehydrogenase" evidence="9">
    <location>
        <begin position="9"/>
        <end position="451"/>
    </location>
</feature>
<comment type="similarity">
    <text evidence="1 4 7">Belongs to the aldehyde dehydrogenase family.</text>
</comment>
<keyword evidence="3" id="KW-0520">NAD</keyword>
<accession>A0A139ACQ6</accession>
<dbReference type="Gene3D" id="3.40.309.10">
    <property type="entry name" value="Aldehyde Dehydrogenase, Chain A, domain 2"/>
    <property type="match status" value="1"/>
</dbReference>
<dbReference type="InterPro" id="IPR029510">
    <property type="entry name" value="Ald_DH_CS_GLU"/>
</dbReference>
<dbReference type="PANTHER" id="PTHR43570">
    <property type="entry name" value="ALDEHYDE DEHYDROGENASE"/>
    <property type="match status" value="1"/>
</dbReference>
<keyword evidence="8" id="KW-1133">Transmembrane helix</keyword>
<dbReference type="PIRSF" id="PIRSF036492">
    <property type="entry name" value="ALDH"/>
    <property type="match status" value="1"/>
</dbReference>
<evidence type="ECO:0000256" key="1">
    <source>
        <dbReference type="ARBA" id="ARBA00009986"/>
    </source>
</evidence>
<dbReference type="InterPro" id="IPR012394">
    <property type="entry name" value="Aldehyde_DH_NAD(P)"/>
</dbReference>
<dbReference type="SUPFAM" id="SSF53720">
    <property type="entry name" value="ALDH-like"/>
    <property type="match status" value="1"/>
</dbReference>
<dbReference type="PANTHER" id="PTHR43570:SF16">
    <property type="entry name" value="ALDEHYDE DEHYDROGENASE TYPE III, ISOFORM Q"/>
    <property type="match status" value="1"/>
</dbReference>
<keyword evidence="8" id="KW-0812">Transmembrane</keyword>
<evidence type="ECO:0000256" key="7">
    <source>
        <dbReference type="RuleBase" id="RU003345"/>
    </source>
</evidence>
<evidence type="ECO:0000256" key="3">
    <source>
        <dbReference type="ARBA" id="ARBA00023027"/>
    </source>
</evidence>
<dbReference type="Proteomes" id="UP000070544">
    <property type="component" value="Unassembled WGS sequence"/>
</dbReference>
<dbReference type="FunFam" id="3.40.309.10:FF:000003">
    <property type="entry name" value="Aldehyde dehydrogenase"/>
    <property type="match status" value="1"/>
</dbReference>
<keyword evidence="8" id="KW-0472">Membrane</keyword>
<dbReference type="GO" id="GO:0005737">
    <property type="term" value="C:cytoplasm"/>
    <property type="evidence" value="ECO:0007669"/>
    <property type="project" value="TreeGrafter"/>
</dbReference>
<dbReference type="Gene3D" id="3.40.605.10">
    <property type="entry name" value="Aldehyde Dehydrogenase, Chain A, domain 1"/>
    <property type="match status" value="1"/>
</dbReference>
<evidence type="ECO:0000256" key="4">
    <source>
        <dbReference type="PIRNR" id="PIRNR036492"/>
    </source>
</evidence>
<sequence length="520" mass="56547">MGNSDESSGFKASTPQEVDKVVATARKTFRSGRTKDIIWRKDQLRQLYRMIDENHAEIVDAVLHDFSKPRHESMLSEVAMNLNHIAYTLKYLDSWVKPDYPEKGLTEMGSDLYVRKEPFGVCLIIAPWNYPFDLILKPLTSAIAAGNAAVCKPSELTPHCAMLLADLVPRYLDPEAVFVVNGGVKETTLLLEKRWDHITYTGSTTVGKIVMAAASKFVTPVVLELGGKSPVIIDGSLTAADMATVGKRLGGFKFFNDGQTCIAPDYVLCPPHLVAPLADNVSKYVESAYGADPSTSPDLAKIINKSHTRRIGRLIDKQVAVSGTVVASGGVWDEKTSYVSPTILTGVRGDGPIMSGEIFGPVLPIVEVDGVDSAIDFVLDRERPLALYIFSKDKSFIGKILDQVTSGGVVVNDSVLHGAIDSAPFGGIGASGQGMLHGKYGFDSYSHHRTVLHRPLNWVSTKMDDLGGRFPPYSDQATDQAIGMLKKPLPRPSRFPQWLISISVAVTGVFFGIFGYARGK</sequence>
<feature type="transmembrane region" description="Helical" evidence="8">
    <location>
        <begin position="498"/>
        <end position="517"/>
    </location>
</feature>